<gene>
    <name evidence="2" type="ordered locus">MexAM1_p1METAp0031</name>
</gene>
<geneLocation type="plasmid" evidence="2 3">
    <name>p1META1</name>
</geneLocation>
<evidence type="ECO:0000313" key="2">
    <source>
        <dbReference type="EMBL" id="ACS44136.1"/>
    </source>
</evidence>
<dbReference type="AlphaFoldDB" id="C5B6Q4"/>
<evidence type="ECO:0000313" key="3">
    <source>
        <dbReference type="Proteomes" id="UP000009081"/>
    </source>
</evidence>
<dbReference type="EMBL" id="CP001512">
    <property type="protein sequence ID" value="ACS44136.1"/>
    <property type="molecule type" value="Genomic_DNA"/>
</dbReference>
<organism evidence="2 3">
    <name type="scientific">Methylorubrum extorquens (strain ATCC 14718 / DSM 1338 / JCM 2805 / NCIMB 9133 / AM1)</name>
    <name type="common">Methylobacterium extorquens</name>
    <dbReference type="NCBI Taxonomy" id="272630"/>
    <lineage>
        <taxon>Bacteria</taxon>
        <taxon>Pseudomonadati</taxon>
        <taxon>Pseudomonadota</taxon>
        <taxon>Alphaproteobacteria</taxon>
        <taxon>Hyphomicrobiales</taxon>
        <taxon>Methylobacteriaceae</taxon>
        <taxon>Methylorubrum</taxon>
    </lineage>
</organism>
<sequence>MAYLHGLRRNRAPCMRSRPSASSQPPMFTMLRCAALVVMALVVLLTGLPVHSGLAGQEPSRAEVSVVSQSHASDEADTSAHPYHDDEGQMAPGPIGAPLAWRRPSRGRVEWAERSFAVAHSGFGLDRPPRLASGD</sequence>
<feature type="region of interest" description="Disordered" evidence="1">
    <location>
        <begin position="52"/>
        <end position="99"/>
    </location>
</feature>
<evidence type="ECO:0000256" key="1">
    <source>
        <dbReference type="SAM" id="MobiDB-lite"/>
    </source>
</evidence>
<reference evidence="2 3" key="1">
    <citation type="journal article" date="2009" name="PLoS ONE">
        <title>Methylobacterium genome sequences: a reference blueprint to investigate microbial metabolism of C1 compounds from natural and industrial sources.</title>
        <authorList>
            <person name="Vuilleumier S."/>
            <person name="Chistoserdova L."/>
            <person name="Lee M.-C."/>
            <person name="Bringel F."/>
            <person name="Lajus A."/>
            <person name="Zhou Y."/>
            <person name="Gourion B."/>
            <person name="Barbe V."/>
            <person name="Chang J."/>
            <person name="Cruveiller S."/>
            <person name="Dossat C."/>
            <person name="Gillett W."/>
            <person name="Gruffaz C."/>
            <person name="Haugen E."/>
            <person name="Hourcade E."/>
            <person name="Levy R."/>
            <person name="Mangenot S."/>
            <person name="Muller E."/>
            <person name="Nadalig T."/>
            <person name="Pagni M."/>
            <person name="Penny C."/>
            <person name="Peyraud R."/>
            <person name="Robinson D.G."/>
            <person name="Roche D."/>
            <person name="Rouy Z."/>
            <person name="Saenampechek C."/>
            <person name="Salvignol G."/>
            <person name="Vallenet D."/>
            <person name="Wu Z."/>
            <person name="Marx C.J."/>
            <person name="Vorholt J.A."/>
            <person name="Olson M.V."/>
            <person name="Kaul R."/>
            <person name="Weissenbach J."/>
            <person name="Medigue C."/>
            <person name="Lidstrom M.E."/>
        </authorList>
    </citation>
    <scope>NUCLEOTIDE SEQUENCE [LARGE SCALE GENOMIC DNA]</scope>
    <source>
        <strain evidence="3">ATCC 14718 / DSM 1338 / JCM 2805 / NCIMB 9133 / AM1</strain>
    </source>
</reference>
<name>C5B6Q4_METEA</name>
<protein>
    <submittedName>
        <fullName evidence="2">Uncharacterized protein</fullName>
    </submittedName>
</protein>
<dbReference type="Proteomes" id="UP000009081">
    <property type="component" value="Plasmid p1META1"/>
</dbReference>
<keyword evidence="3" id="KW-1185">Reference proteome</keyword>
<keyword evidence="2" id="KW-0614">Plasmid</keyword>
<dbReference type="KEGG" id="mea:Mex_p10031"/>
<proteinExistence type="predicted"/>
<accession>C5B6Q4</accession>
<dbReference type="HOGENOM" id="CLU_1883318_0_0_5"/>